<accession>A0A816NQK2</accession>
<sequence length="92" mass="10534">MTMKSTGSDIDLNGNPIEKDCRTSNGVFVVKRNNQVQEEKSQVSRHFMISFYHVGPNPAFYFTGRSFICLHSSYVFSHCIYYGSYEKAHALL</sequence>
<proteinExistence type="predicted"/>
<evidence type="ECO:0000313" key="1">
    <source>
        <dbReference type="EMBL" id="CAF2038568.1"/>
    </source>
</evidence>
<organism evidence="1">
    <name type="scientific">Brassica napus</name>
    <name type="common">Rape</name>
    <dbReference type="NCBI Taxonomy" id="3708"/>
    <lineage>
        <taxon>Eukaryota</taxon>
        <taxon>Viridiplantae</taxon>
        <taxon>Streptophyta</taxon>
        <taxon>Embryophyta</taxon>
        <taxon>Tracheophyta</taxon>
        <taxon>Spermatophyta</taxon>
        <taxon>Magnoliopsida</taxon>
        <taxon>eudicotyledons</taxon>
        <taxon>Gunneridae</taxon>
        <taxon>Pentapetalae</taxon>
        <taxon>rosids</taxon>
        <taxon>malvids</taxon>
        <taxon>Brassicales</taxon>
        <taxon>Brassicaceae</taxon>
        <taxon>Brassiceae</taxon>
        <taxon>Brassica</taxon>
    </lineage>
</organism>
<dbReference type="EMBL" id="HG994363">
    <property type="protein sequence ID" value="CAF2038568.1"/>
    <property type="molecule type" value="Genomic_DNA"/>
</dbReference>
<dbReference type="Proteomes" id="UP001295469">
    <property type="component" value="Chromosome A09"/>
</dbReference>
<protein>
    <submittedName>
        <fullName evidence="1">(rape) hypothetical protein</fullName>
    </submittedName>
</protein>
<name>A0A816NQK2_BRANA</name>
<dbReference type="AlphaFoldDB" id="A0A816NQK2"/>
<reference evidence="1" key="1">
    <citation type="submission" date="2021-01" db="EMBL/GenBank/DDBJ databases">
        <authorList>
            <consortium name="Genoscope - CEA"/>
            <person name="William W."/>
        </authorList>
    </citation>
    <scope>NUCLEOTIDE SEQUENCE</scope>
</reference>
<gene>
    <name evidence="1" type="ORF">DARMORV10_A09P12210.1</name>
</gene>